<proteinExistence type="predicted"/>
<sequence>MMIDRLGGINPLNTLQSSQRTTAKSSVSLGSDTISVSKEAQEMAEAYYLSEVAAETPDVRTDLVEQIKLKIQDPAYLNDSVFESVADGIMGTFFGK</sequence>
<feature type="domain" description="Anti-sigma-28 factor FlgM C-terminal" evidence="2">
    <location>
        <begin position="32"/>
        <end position="90"/>
    </location>
</feature>
<reference evidence="3" key="2">
    <citation type="submission" date="2021-04" db="EMBL/GenBank/DDBJ databases">
        <authorList>
            <person name="Gilroy R."/>
        </authorList>
    </citation>
    <scope>NUCLEOTIDE SEQUENCE</scope>
    <source>
        <strain evidence="3">Gambia15-2214</strain>
    </source>
</reference>
<dbReference type="AlphaFoldDB" id="A0A9E2L4S7"/>
<dbReference type="InterPro" id="IPR031316">
    <property type="entry name" value="FlgM_C"/>
</dbReference>
<dbReference type="SUPFAM" id="SSF101498">
    <property type="entry name" value="Anti-sigma factor FlgM"/>
    <property type="match status" value="1"/>
</dbReference>
<name>A0A9E2L4S7_9SPIR</name>
<keyword evidence="3" id="KW-0966">Cell projection</keyword>
<evidence type="ECO:0000256" key="1">
    <source>
        <dbReference type="SAM" id="MobiDB-lite"/>
    </source>
</evidence>
<dbReference type="Proteomes" id="UP000823914">
    <property type="component" value="Unassembled WGS sequence"/>
</dbReference>
<dbReference type="InterPro" id="IPR035890">
    <property type="entry name" value="Anti-sigma-28_factor_FlgM_sf"/>
</dbReference>
<keyword evidence="3" id="KW-0282">Flagellum</keyword>
<protein>
    <submittedName>
        <fullName evidence="3">Flagellar biosynthesis anti-sigma factor FlgM</fullName>
    </submittedName>
</protein>
<dbReference type="Pfam" id="PF04316">
    <property type="entry name" value="FlgM"/>
    <property type="match status" value="1"/>
</dbReference>
<evidence type="ECO:0000259" key="2">
    <source>
        <dbReference type="Pfam" id="PF04316"/>
    </source>
</evidence>
<evidence type="ECO:0000313" key="4">
    <source>
        <dbReference type="Proteomes" id="UP000823914"/>
    </source>
</evidence>
<feature type="compositionally biased region" description="Polar residues" evidence="1">
    <location>
        <begin position="11"/>
        <end position="28"/>
    </location>
</feature>
<dbReference type="EMBL" id="JAHLFV010000209">
    <property type="protein sequence ID" value="MBU3850706.1"/>
    <property type="molecule type" value="Genomic_DNA"/>
</dbReference>
<reference evidence="3" key="1">
    <citation type="journal article" date="2021" name="PeerJ">
        <title>Extensive microbial diversity within the chicken gut microbiome revealed by metagenomics and culture.</title>
        <authorList>
            <person name="Gilroy R."/>
            <person name="Ravi A."/>
            <person name="Getino M."/>
            <person name="Pursley I."/>
            <person name="Horton D.L."/>
            <person name="Alikhan N.F."/>
            <person name="Baker D."/>
            <person name="Gharbi K."/>
            <person name="Hall N."/>
            <person name="Watson M."/>
            <person name="Adriaenssens E.M."/>
            <person name="Foster-Nyarko E."/>
            <person name="Jarju S."/>
            <person name="Secka A."/>
            <person name="Antonio M."/>
            <person name="Oren A."/>
            <person name="Chaudhuri R.R."/>
            <person name="La Ragione R."/>
            <person name="Hildebrand F."/>
            <person name="Pallen M.J."/>
        </authorList>
    </citation>
    <scope>NUCLEOTIDE SEQUENCE</scope>
    <source>
        <strain evidence="3">Gambia15-2214</strain>
    </source>
</reference>
<feature type="region of interest" description="Disordered" evidence="1">
    <location>
        <begin position="1"/>
        <end position="28"/>
    </location>
</feature>
<organism evidence="3 4">
    <name type="scientific">Candidatus Treponema excrementipullorum</name>
    <dbReference type="NCBI Taxonomy" id="2838768"/>
    <lineage>
        <taxon>Bacteria</taxon>
        <taxon>Pseudomonadati</taxon>
        <taxon>Spirochaetota</taxon>
        <taxon>Spirochaetia</taxon>
        <taxon>Spirochaetales</taxon>
        <taxon>Treponemataceae</taxon>
        <taxon>Treponema</taxon>
    </lineage>
</organism>
<gene>
    <name evidence="3" type="ORF">IAA16_09080</name>
</gene>
<evidence type="ECO:0000313" key="3">
    <source>
        <dbReference type="EMBL" id="MBU3850706.1"/>
    </source>
</evidence>
<accession>A0A9E2L4S7</accession>
<comment type="caution">
    <text evidence="3">The sequence shown here is derived from an EMBL/GenBank/DDBJ whole genome shotgun (WGS) entry which is preliminary data.</text>
</comment>
<keyword evidence="3" id="KW-0969">Cilium</keyword>